<accession>A0ABT4TLZ9</accession>
<keyword evidence="1" id="KW-0812">Transmembrane</keyword>
<dbReference type="EMBL" id="JAQFWP010000024">
    <property type="protein sequence ID" value="MDA2805695.1"/>
    <property type="molecule type" value="Genomic_DNA"/>
</dbReference>
<comment type="caution">
    <text evidence="2">The sequence shown here is derived from an EMBL/GenBank/DDBJ whole genome shotgun (WGS) entry which is preliminary data.</text>
</comment>
<evidence type="ECO:0000313" key="3">
    <source>
        <dbReference type="Proteomes" id="UP001165685"/>
    </source>
</evidence>
<evidence type="ECO:0000313" key="2">
    <source>
        <dbReference type="EMBL" id="MDA2805695.1"/>
    </source>
</evidence>
<evidence type="ECO:0008006" key="4">
    <source>
        <dbReference type="Google" id="ProtNLM"/>
    </source>
</evidence>
<proteinExistence type="predicted"/>
<protein>
    <recommendedName>
        <fullName evidence="4">DUF3618 domain-containing protein</fullName>
    </recommendedName>
</protein>
<keyword evidence="1" id="KW-1133">Transmembrane helix</keyword>
<gene>
    <name evidence="2" type="ORF">O4U47_14345</name>
</gene>
<name>A0ABT4TLZ9_9ACTN</name>
<organism evidence="2 3">
    <name type="scientific">Nocardiopsis suaedae</name>
    <dbReference type="NCBI Taxonomy" id="3018444"/>
    <lineage>
        <taxon>Bacteria</taxon>
        <taxon>Bacillati</taxon>
        <taxon>Actinomycetota</taxon>
        <taxon>Actinomycetes</taxon>
        <taxon>Streptosporangiales</taxon>
        <taxon>Nocardiopsidaceae</taxon>
        <taxon>Nocardiopsis</taxon>
    </lineage>
</organism>
<feature type="transmembrane region" description="Helical" evidence="1">
    <location>
        <begin position="63"/>
        <end position="86"/>
    </location>
</feature>
<keyword evidence="3" id="KW-1185">Reference proteome</keyword>
<sequence>MGDPFNGVVTARDVYGAVQEMRGEMRTTAGEMRQVRADIAELRETGDEHEQRIRSLEQWRARWPLASLGALVGGLAALVAAVLQYLG</sequence>
<dbReference type="Proteomes" id="UP001165685">
    <property type="component" value="Unassembled WGS sequence"/>
</dbReference>
<reference evidence="2" key="1">
    <citation type="submission" date="2023-01" db="EMBL/GenBank/DDBJ databases">
        <title>Draft genome sequence of Nocardiopsis sp. LSu2-4 isolated from halophytes.</title>
        <authorList>
            <person name="Duangmal K."/>
            <person name="Chantavorakit T."/>
        </authorList>
    </citation>
    <scope>NUCLEOTIDE SEQUENCE</scope>
    <source>
        <strain evidence="2">LSu2-4</strain>
    </source>
</reference>
<evidence type="ECO:0000256" key="1">
    <source>
        <dbReference type="SAM" id="Phobius"/>
    </source>
</evidence>
<dbReference type="RefSeq" id="WP_270678348.1">
    <property type="nucleotide sequence ID" value="NZ_JAQFWP010000024.1"/>
</dbReference>
<keyword evidence="1" id="KW-0472">Membrane</keyword>